<sequence length="33" mass="3796">MMECPDIAVHFGGFGGISGDMYRLCRRYSALWR</sequence>
<gene>
    <name evidence="1" type="ORF">FOXG_17821</name>
</gene>
<name>A0A0J9U6X2_FUSO4</name>
<evidence type="ECO:0000313" key="2">
    <source>
        <dbReference type="Proteomes" id="UP000009097"/>
    </source>
</evidence>
<organism evidence="1 2">
    <name type="scientific">Fusarium oxysporum f. sp. lycopersici (strain 4287 / CBS 123668 / FGSC 9935 / NRRL 34936)</name>
    <name type="common">Fusarium vascular wilt of tomato</name>
    <dbReference type="NCBI Taxonomy" id="426428"/>
    <lineage>
        <taxon>Eukaryota</taxon>
        <taxon>Fungi</taxon>
        <taxon>Dikarya</taxon>
        <taxon>Ascomycota</taxon>
        <taxon>Pezizomycotina</taxon>
        <taxon>Sordariomycetes</taxon>
        <taxon>Hypocreomycetidae</taxon>
        <taxon>Hypocreales</taxon>
        <taxon>Nectriaceae</taxon>
        <taxon>Fusarium</taxon>
        <taxon>Fusarium oxysporum species complex</taxon>
    </lineage>
</organism>
<dbReference type="AlphaFoldDB" id="A0A0J9U6X2"/>
<dbReference type="EMBL" id="DS231696">
    <property type="protein sequence ID" value="KNA93820.1"/>
    <property type="molecule type" value="Genomic_DNA"/>
</dbReference>
<protein>
    <submittedName>
        <fullName evidence="1">Uncharacterized protein</fullName>
    </submittedName>
</protein>
<dbReference type="KEGG" id="fox:FOXG_17821"/>
<dbReference type="VEuPathDB" id="FungiDB:FOXG_17821"/>
<evidence type="ECO:0000313" key="1">
    <source>
        <dbReference type="EMBL" id="KNA93820.1"/>
    </source>
</evidence>
<proteinExistence type="predicted"/>
<dbReference type="Proteomes" id="UP000009097">
    <property type="component" value="Unassembled WGS sequence"/>
</dbReference>
<reference evidence="1" key="2">
    <citation type="journal article" date="2010" name="Nature">
        <title>Comparative genomics reveals mobile pathogenicity chromosomes in Fusarium.</title>
        <authorList>
            <person name="Ma L.J."/>
            <person name="van der Does H.C."/>
            <person name="Borkovich K.A."/>
            <person name="Coleman J.J."/>
            <person name="Daboussi M.J."/>
            <person name="Di Pietro A."/>
            <person name="Dufresne M."/>
            <person name="Freitag M."/>
            <person name="Grabherr M."/>
            <person name="Henrissat B."/>
            <person name="Houterman P.M."/>
            <person name="Kang S."/>
            <person name="Shim W.B."/>
            <person name="Woloshuk C."/>
            <person name="Xie X."/>
            <person name="Xu J.R."/>
            <person name="Antoniw J."/>
            <person name="Baker S.E."/>
            <person name="Bluhm B.H."/>
            <person name="Breakspear A."/>
            <person name="Brown D.W."/>
            <person name="Butchko R.A."/>
            <person name="Chapman S."/>
            <person name="Coulson R."/>
            <person name="Coutinho P.M."/>
            <person name="Danchin E.G."/>
            <person name="Diener A."/>
            <person name="Gale L.R."/>
            <person name="Gardiner D.M."/>
            <person name="Goff S."/>
            <person name="Hammond-Kosack K.E."/>
            <person name="Hilburn K."/>
            <person name="Hua-Van A."/>
            <person name="Jonkers W."/>
            <person name="Kazan K."/>
            <person name="Kodira C.D."/>
            <person name="Koehrsen M."/>
            <person name="Kumar L."/>
            <person name="Lee Y.H."/>
            <person name="Li L."/>
            <person name="Manners J.M."/>
            <person name="Miranda-Saavedra D."/>
            <person name="Mukherjee M."/>
            <person name="Park G."/>
            <person name="Park J."/>
            <person name="Park S.Y."/>
            <person name="Proctor R.H."/>
            <person name="Regev A."/>
            <person name="Ruiz-Roldan M.C."/>
            <person name="Sain D."/>
            <person name="Sakthikumar S."/>
            <person name="Sykes S."/>
            <person name="Schwartz D.C."/>
            <person name="Turgeon B.G."/>
            <person name="Wapinski I."/>
            <person name="Yoder O."/>
            <person name="Young S."/>
            <person name="Zeng Q."/>
            <person name="Zhou S."/>
            <person name="Galagan J."/>
            <person name="Cuomo C.A."/>
            <person name="Kistler H.C."/>
            <person name="Rep M."/>
        </authorList>
    </citation>
    <scope>NUCLEOTIDE SEQUENCE [LARGE SCALE GENOMIC DNA]</scope>
    <source>
        <strain evidence="1">4287</strain>
    </source>
</reference>
<accession>A0A0J9U6X2</accession>
<dbReference type="GeneID" id="28958527"/>
<dbReference type="RefSeq" id="XP_018231866.1">
    <property type="nucleotide sequence ID" value="XM_018397808.1"/>
</dbReference>
<reference evidence="1" key="1">
    <citation type="submission" date="2007-04" db="EMBL/GenBank/DDBJ databases">
        <authorList>
            <consortium name="The Broad Institute Genome Sequencing Platform"/>
            <person name="Birren B."/>
            <person name="Lander E."/>
            <person name="Galagan J."/>
            <person name="Nusbaum C."/>
            <person name="Devon K."/>
            <person name="Ma L.-J."/>
            <person name="Jaffe D."/>
            <person name="Butler J."/>
            <person name="Alvarez P."/>
            <person name="Gnerre S."/>
            <person name="Grabherr M."/>
            <person name="Kleber M."/>
            <person name="Mauceli E."/>
            <person name="Brockman W."/>
            <person name="MacCallum I.A."/>
            <person name="Young S."/>
            <person name="LaButti K."/>
            <person name="DeCaprio D."/>
            <person name="Crawford M."/>
            <person name="Koehrsen M."/>
            <person name="Engels R."/>
            <person name="Montgomery P."/>
            <person name="Pearson M."/>
            <person name="Howarth C."/>
            <person name="Larson L."/>
            <person name="White J."/>
            <person name="O'Leary S."/>
            <person name="Kodira C."/>
            <person name="Zeng Q."/>
            <person name="Yandava C."/>
            <person name="Alvarado L."/>
            <person name="Kistler C."/>
            <person name="Shim W.-B."/>
            <person name="Kang S."/>
            <person name="Woloshuk C."/>
        </authorList>
    </citation>
    <scope>NUCLEOTIDE SEQUENCE</scope>
    <source>
        <strain evidence="1">4287</strain>
    </source>
</reference>